<organism evidence="8 9">
    <name type="scientific">Frankliniella occidentalis</name>
    <name type="common">Western flower thrips</name>
    <name type="synonym">Euthrips occidentalis</name>
    <dbReference type="NCBI Taxonomy" id="133901"/>
    <lineage>
        <taxon>Eukaryota</taxon>
        <taxon>Metazoa</taxon>
        <taxon>Ecdysozoa</taxon>
        <taxon>Arthropoda</taxon>
        <taxon>Hexapoda</taxon>
        <taxon>Insecta</taxon>
        <taxon>Pterygota</taxon>
        <taxon>Neoptera</taxon>
        <taxon>Paraneoptera</taxon>
        <taxon>Thysanoptera</taxon>
        <taxon>Terebrantia</taxon>
        <taxon>Thripoidea</taxon>
        <taxon>Thripidae</taxon>
        <taxon>Frankliniella</taxon>
    </lineage>
</organism>
<dbReference type="Pfam" id="PF04117">
    <property type="entry name" value="Mpv17_PMP22"/>
    <property type="match status" value="1"/>
</dbReference>
<gene>
    <name evidence="9" type="primary">LOC113208499</name>
</gene>
<keyword evidence="4 7" id="KW-1133">Transmembrane helix</keyword>
<protein>
    <recommendedName>
        <fullName evidence="6">Mitochondrial inner membrane protein Mpv17</fullName>
    </recommendedName>
</protein>
<keyword evidence="5 7" id="KW-0472">Membrane</keyword>
<keyword evidence="8" id="KW-1185">Reference proteome</keyword>
<dbReference type="PANTHER" id="PTHR11266:SF17">
    <property type="entry name" value="PROTEIN MPV17"/>
    <property type="match status" value="1"/>
</dbReference>
<dbReference type="GO" id="GO:0016020">
    <property type="term" value="C:membrane"/>
    <property type="evidence" value="ECO:0007669"/>
    <property type="project" value="UniProtKB-SubCell"/>
</dbReference>
<dbReference type="Proteomes" id="UP000504606">
    <property type="component" value="Unplaced"/>
</dbReference>
<evidence type="ECO:0000256" key="6">
    <source>
        <dbReference type="ARBA" id="ARBA00049743"/>
    </source>
</evidence>
<keyword evidence="3 7" id="KW-0812">Transmembrane</keyword>
<accession>A0A6J1SJ68</accession>
<dbReference type="InterPro" id="IPR007248">
    <property type="entry name" value="Mpv17_PMP22"/>
</dbReference>
<proteinExistence type="inferred from homology"/>
<dbReference type="GO" id="GO:1901858">
    <property type="term" value="P:regulation of mitochondrial DNA metabolic process"/>
    <property type="evidence" value="ECO:0007669"/>
    <property type="project" value="TreeGrafter"/>
</dbReference>
<dbReference type="RefSeq" id="XP_026281299.1">
    <property type="nucleotide sequence ID" value="XM_026425514.2"/>
</dbReference>
<dbReference type="GO" id="GO:0015267">
    <property type="term" value="F:channel activity"/>
    <property type="evidence" value="ECO:0007669"/>
    <property type="project" value="TreeGrafter"/>
</dbReference>
<evidence type="ECO:0000313" key="8">
    <source>
        <dbReference type="Proteomes" id="UP000504606"/>
    </source>
</evidence>
<evidence type="ECO:0000256" key="1">
    <source>
        <dbReference type="ARBA" id="ARBA00004141"/>
    </source>
</evidence>
<feature type="transmembrane region" description="Helical" evidence="7">
    <location>
        <begin position="52"/>
        <end position="74"/>
    </location>
</feature>
<comment type="subcellular location">
    <subcellularLocation>
        <location evidence="1">Membrane</location>
        <topology evidence="1">Multi-pass membrane protein</topology>
    </subcellularLocation>
</comment>
<evidence type="ECO:0000256" key="5">
    <source>
        <dbReference type="ARBA" id="ARBA00023136"/>
    </source>
</evidence>
<sequence>MRVLLSLYRNAVQKYPMSLQAAQTGLLMATGDIVAQTVIDNRRFLDLDAGRIARFGAIGVCLVGPTLHVWYGFMERHLGATGVKALVKKVCADQLIFAPSFIVVLLSVIGLSQGKSAVQVKEQLTATYPDVLINNYKLWPAVQLFNFYLTPLQYRVVVVQTVAIFWNTYLSWKTNPNQGKIMVPEDPNLTM</sequence>
<evidence type="ECO:0000256" key="3">
    <source>
        <dbReference type="ARBA" id="ARBA00022692"/>
    </source>
</evidence>
<name>A0A6J1SJ68_FRAOC</name>
<dbReference type="OrthoDB" id="430207at2759"/>
<dbReference type="GeneID" id="113208499"/>
<evidence type="ECO:0000256" key="4">
    <source>
        <dbReference type="ARBA" id="ARBA00022989"/>
    </source>
</evidence>
<dbReference type="KEGG" id="foc:113208499"/>
<dbReference type="GO" id="GO:0005739">
    <property type="term" value="C:mitochondrion"/>
    <property type="evidence" value="ECO:0007669"/>
    <property type="project" value="TreeGrafter"/>
</dbReference>
<evidence type="ECO:0000313" key="9">
    <source>
        <dbReference type="RefSeq" id="XP_026281299.1"/>
    </source>
</evidence>
<feature type="transmembrane region" description="Helical" evidence="7">
    <location>
        <begin position="94"/>
        <end position="111"/>
    </location>
</feature>
<evidence type="ECO:0000256" key="7">
    <source>
        <dbReference type="RuleBase" id="RU363053"/>
    </source>
</evidence>
<reference evidence="9" key="1">
    <citation type="submission" date="2025-08" db="UniProtKB">
        <authorList>
            <consortium name="RefSeq"/>
        </authorList>
    </citation>
    <scope>IDENTIFICATION</scope>
    <source>
        <tissue evidence="9">Whole organism</tissue>
    </source>
</reference>
<evidence type="ECO:0000256" key="2">
    <source>
        <dbReference type="ARBA" id="ARBA00006824"/>
    </source>
</evidence>
<dbReference type="AlphaFoldDB" id="A0A6J1SJ68"/>
<comment type="similarity">
    <text evidence="2 7">Belongs to the peroxisomal membrane protein PXMP2/4 family.</text>
</comment>
<dbReference type="PANTHER" id="PTHR11266">
    <property type="entry name" value="PEROXISOMAL MEMBRANE PROTEIN 2, PXMP2 MPV17"/>
    <property type="match status" value="1"/>
</dbReference>